<comment type="subcellular location">
    <subcellularLocation>
        <location evidence="1">Cytoplasm</location>
    </subcellularLocation>
</comment>
<feature type="domain" description="KA1" evidence="16">
    <location>
        <begin position="1493"/>
        <end position="1542"/>
    </location>
</feature>
<keyword evidence="4" id="KW-0963">Cytoplasm</keyword>
<dbReference type="CDD" id="cd14077">
    <property type="entry name" value="STKc_Kin1_2"/>
    <property type="match status" value="1"/>
</dbReference>
<evidence type="ECO:0000256" key="7">
    <source>
        <dbReference type="ARBA" id="ARBA00022679"/>
    </source>
</evidence>
<evidence type="ECO:0000256" key="12">
    <source>
        <dbReference type="ARBA" id="ARBA00048679"/>
    </source>
</evidence>
<dbReference type="InterPro" id="IPR017441">
    <property type="entry name" value="Protein_kinase_ATP_BS"/>
</dbReference>
<dbReference type="PROSITE" id="PS50032">
    <property type="entry name" value="KA1"/>
    <property type="match status" value="1"/>
</dbReference>
<protein>
    <recommendedName>
        <fullName evidence="3">non-specific serine/threonine protein kinase</fullName>
        <ecNumber evidence="3">2.7.11.1</ecNumber>
    </recommendedName>
</protein>
<feature type="compositionally biased region" description="Basic and acidic residues" evidence="14">
    <location>
        <begin position="1173"/>
        <end position="1182"/>
    </location>
</feature>
<dbReference type="Gene3D" id="3.30.310.80">
    <property type="entry name" value="Kinase associated domain 1, KA1"/>
    <property type="match status" value="1"/>
</dbReference>
<evidence type="ECO:0000256" key="1">
    <source>
        <dbReference type="ARBA" id="ARBA00004496"/>
    </source>
</evidence>
<feature type="region of interest" description="Disordered" evidence="14">
    <location>
        <begin position="1097"/>
        <end position="1331"/>
    </location>
</feature>
<feature type="compositionally biased region" description="Basic and acidic residues" evidence="14">
    <location>
        <begin position="1251"/>
        <end position="1262"/>
    </location>
</feature>
<dbReference type="EMBL" id="JAPQKS010000002">
    <property type="protein sequence ID" value="KAJ5247187.1"/>
    <property type="molecule type" value="Genomic_DNA"/>
</dbReference>
<dbReference type="PANTHER" id="PTHR32027:SF0">
    <property type="entry name" value="CYTOSINE DEAMINASE"/>
    <property type="match status" value="1"/>
</dbReference>
<evidence type="ECO:0000256" key="8">
    <source>
        <dbReference type="ARBA" id="ARBA00022741"/>
    </source>
</evidence>
<evidence type="ECO:0000256" key="4">
    <source>
        <dbReference type="ARBA" id="ARBA00022490"/>
    </source>
</evidence>
<dbReference type="GeneID" id="83198770"/>
<evidence type="ECO:0000313" key="17">
    <source>
        <dbReference type="EMBL" id="KAJ5247187.1"/>
    </source>
</evidence>
<dbReference type="Gene3D" id="3.20.20.140">
    <property type="entry name" value="Metal-dependent hydrolases"/>
    <property type="match status" value="1"/>
</dbReference>
<dbReference type="GO" id="GO:0016814">
    <property type="term" value="F:hydrolase activity, acting on carbon-nitrogen (but not peptide) bonds, in cyclic amidines"/>
    <property type="evidence" value="ECO:0007669"/>
    <property type="project" value="TreeGrafter"/>
</dbReference>
<dbReference type="InterPro" id="IPR052349">
    <property type="entry name" value="Metallo-hydrolase_Enzymes"/>
</dbReference>
<proteinExistence type="inferred from homology"/>
<dbReference type="EC" id="2.7.11.1" evidence="3"/>
<dbReference type="Proteomes" id="UP001150941">
    <property type="component" value="Unassembled WGS sequence"/>
</dbReference>
<feature type="compositionally biased region" description="Basic and acidic residues" evidence="14">
    <location>
        <begin position="1123"/>
        <end position="1137"/>
    </location>
</feature>
<keyword evidence="8 13" id="KW-0547">Nucleotide-binding</keyword>
<dbReference type="GO" id="GO:0005524">
    <property type="term" value="F:ATP binding"/>
    <property type="evidence" value="ECO:0007669"/>
    <property type="project" value="UniProtKB-UniRule"/>
</dbReference>
<evidence type="ECO:0000256" key="10">
    <source>
        <dbReference type="ARBA" id="ARBA00022840"/>
    </source>
</evidence>
<reference evidence="17" key="1">
    <citation type="submission" date="2022-11" db="EMBL/GenBank/DDBJ databases">
        <authorList>
            <person name="Petersen C."/>
        </authorList>
    </citation>
    <scope>NUCLEOTIDE SEQUENCE</scope>
    <source>
        <strain evidence="17">IBT 19713</strain>
    </source>
</reference>
<dbReference type="CDD" id="cd12121">
    <property type="entry name" value="MARK_C_like"/>
    <property type="match status" value="1"/>
</dbReference>
<evidence type="ECO:0000313" key="18">
    <source>
        <dbReference type="Proteomes" id="UP001150941"/>
    </source>
</evidence>
<dbReference type="FunFam" id="1.10.510.10:FF:000333">
    <property type="entry name" value="Non-specific serine/threonine protein kinase"/>
    <property type="match status" value="1"/>
</dbReference>
<reference evidence="17" key="2">
    <citation type="journal article" date="2023" name="IMA Fungus">
        <title>Comparative genomic study of the Penicillium genus elucidates a diverse pangenome and 15 lateral gene transfer events.</title>
        <authorList>
            <person name="Petersen C."/>
            <person name="Sorensen T."/>
            <person name="Nielsen M.R."/>
            <person name="Sondergaard T.E."/>
            <person name="Sorensen J.L."/>
            <person name="Fitzpatrick D.A."/>
            <person name="Frisvad J.C."/>
            <person name="Nielsen K.L."/>
        </authorList>
    </citation>
    <scope>NUCLEOTIDE SEQUENCE</scope>
    <source>
        <strain evidence="17">IBT 19713</strain>
    </source>
</reference>
<dbReference type="PANTHER" id="PTHR32027">
    <property type="entry name" value="CYTOSINE DEAMINASE"/>
    <property type="match status" value="1"/>
</dbReference>
<dbReference type="Pfam" id="PF02149">
    <property type="entry name" value="KA1"/>
    <property type="match status" value="1"/>
</dbReference>
<feature type="compositionally biased region" description="Basic and acidic residues" evidence="14">
    <location>
        <begin position="1301"/>
        <end position="1317"/>
    </location>
</feature>
<feature type="binding site" evidence="13">
    <location>
        <position position="708"/>
    </location>
    <ligand>
        <name>ATP</name>
        <dbReference type="ChEBI" id="CHEBI:30616"/>
    </ligand>
</feature>
<name>A0A9W9PJD5_9EURO</name>
<evidence type="ECO:0000259" key="16">
    <source>
        <dbReference type="PROSITE" id="PS50032"/>
    </source>
</evidence>
<feature type="compositionally biased region" description="Polar residues" evidence="14">
    <location>
        <begin position="1183"/>
        <end position="1192"/>
    </location>
</feature>
<feature type="compositionally biased region" description="Basic and acidic residues" evidence="14">
    <location>
        <begin position="600"/>
        <end position="611"/>
    </location>
</feature>
<feature type="region of interest" description="Disordered" evidence="14">
    <location>
        <begin position="1428"/>
        <end position="1489"/>
    </location>
</feature>
<dbReference type="InterPro" id="IPR032466">
    <property type="entry name" value="Metal_Hydrolase"/>
</dbReference>
<keyword evidence="18" id="KW-1185">Reference proteome</keyword>
<feature type="compositionally biased region" description="Polar residues" evidence="14">
    <location>
        <begin position="661"/>
        <end position="677"/>
    </location>
</feature>
<sequence>MPPPALGNQITSIEGIRLVGSDSPWDINLEYSPDQPQGIVKSVTPHKGSYDPHIQPLALPTLTHPHIHLDKAYVHSAAEYADLLPSTGSFQEALAFTTKAKQNFTRTDLLKRGEWLLAESTSAGVTAMRAFVEVDHTVKLICLDAAVTLKEQWRQACEIQIVCFAQDPLFSSEHGSENWDLMKSALARYPEIDVIGTTPYVESSVDAAKQNIDWAIDCALLMNKHLDFHLDYNLDFSKEALVWHVLDALKSRGWTAHSTTKRVMLGHCTRLTLFTDDEWRQISKTIHDNGLPVTFAGLPTSDLYMAAPTAQGSPHQRPRGTLRVPELIRKHDIDAVMGINNVGNAFTPWGSSDPLSLASLGVGIYQAGTQDDATLLYECEVVLTYCSFMTEMILDVEYLVRVRNKHPPSGSVNPSSKVPTFRNGRQREPGTQGAQELKEPKGNSAQLSSFLSSHPQPPVSYISFDPSHLLLGLVSPARGADSFVSVSPLYQGPFNTTLTAPTFHLSPICPDRHVSPRAPFTSGGSQSIDLLSHLPTPLLRSPHRTRSVAVRSSTSSQPPPSQYSHSKAPSYDRRPPSNHAALDSVARRDFEASNVARMPSRRDPSAERSQERPSTATRTESARRHQRNSSTQGHQRESADMASAVAAERGPDPAQHATAPAASNQPRRRTTITTPSGQWALGKTIGAGSMGKVKLAKNMETGEQVAVKIVPRVSTEEHRNGRDSERADRSKEIRTAREAAIVSLVSHPYICGMRDVVRTTYHWYMLFEYVNGGQMLDYIISHGKLKEKQARKFARQIASALDYCHRNSIVHRDLKIENILISKTGDIKIIDFGLSNLFSPRSLLKTFCGSLYFAAPELLQARQYTGPEVDVWSFGIVLYVLVCGKVPFDDQSMPQLHAKIKKGVVEYPPGLTSECRHIISRMLVTDPKQRASLAEIMAHPWMNKGFNAPPENYLPQREPLQLPLDAEVIEKMTGFDFGPPDYITSQLTKVLESEEYQHAVRLNFRDQPSSNQADRKRGVFDFYKRRNSAASRDTLSAPSAEAIQLGNDPLNAYSPLVSVYHLVKEKLDRERTESRPGALGFRPTTAGETLLPEVIAPEAAHTNQYQLPGERDTGRRSRPRARTHGEDEVTEGIKDLHSSSPSRHAGLSDTPAKKESTAAGILRRFSTRRVKERSRDVERERISTPNTPTLNVQPPADSASPLHRGFSVRRTRRADPSPSGIPSAGSQTQHQDLLSAPGTGEQAPQPSKAARRSDADALDVDRQPPSTSGSDQVAANGPRDQLATKPGTRTHTARTMSLGHARRESIQARRARREAAREANVPEETDADISGAGTALESANEGEDLSKPVYLKGLFSVSTTSSKPLPVIRADIIRVLKQLAVDYVEIKGGFRCRHAPSIDLEKVVDVAPPSPDRQGPVSHRRRISFGGLLNYDDSRDDNRAGASRPPRRSQGPPDHSFVTNSEGSDEFIPRDQQPPTSAGERVVGETTTRVQSDTGENLILRFEILIVKVPLFSLHGVQFKKVSGGMWQYREMAKKILDALRL</sequence>
<dbReference type="RefSeq" id="XP_058334608.1">
    <property type="nucleotide sequence ID" value="XM_058471467.1"/>
</dbReference>
<dbReference type="InterPro" id="IPR001772">
    <property type="entry name" value="KA1_dom"/>
</dbReference>
<feature type="region of interest" description="Disordered" evidence="14">
    <location>
        <begin position="536"/>
        <end position="684"/>
    </location>
</feature>
<dbReference type="PROSITE" id="PS00107">
    <property type="entry name" value="PROTEIN_KINASE_ATP"/>
    <property type="match status" value="1"/>
</dbReference>
<evidence type="ECO:0000256" key="9">
    <source>
        <dbReference type="ARBA" id="ARBA00022777"/>
    </source>
</evidence>
<evidence type="ECO:0000259" key="15">
    <source>
        <dbReference type="PROSITE" id="PS50011"/>
    </source>
</evidence>
<comment type="catalytic activity">
    <reaction evidence="11">
        <text>L-threonyl-[protein] + ATP = O-phospho-L-threonyl-[protein] + ADP + H(+)</text>
        <dbReference type="Rhea" id="RHEA:46608"/>
        <dbReference type="Rhea" id="RHEA-COMP:11060"/>
        <dbReference type="Rhea" id="RHEA-COMP:11605"/>
        <dbReference type="ChEBI" id="CHEBI:15378"/>
        <dbReference type="ChEBI" id="CHEBI:30013"/>
        <dbReference type="ChEBI" id="CHEBI:30616"/>
        <dbReference type="ChEBI" id="CHEBI:61977"/>
        <dbReference type="ChEBI" id="CHEBI:456216"/>
        <dbReference type="EC" id="2.7.11.1"/>
    </reaction>
</comment>
<feature type="compositionally biased region" description="Polar residues" evidence="14">
    <location>
        <begin position="443"/>
        <end position="452"/>
    </location>
</feature>
<comment type="catalytic activity">
    <reaction evidence="12">
        <text>L-seryl-[protein] + ATP = O-phospho-L-seryl-[protein] + ADP + H(+)</text>
        <dbReference type="Rhea" id="RHEA:17989"/>
        <dbReference type="Rhea" id="RHEA-COMP:9863"/>
        <dbReference type="Rhea" id="RHEA-COMP:11604"/>
        <dbReference type="ChEBI" id="CHEBI:15378"/>
        <dbReference type="ChEBI" id="CHEBI:29999"/>
        <dbReference type="ChEBI" id="CHEBI:30616"/>
        <dbReference type="ChEBI" id="CHEBI:83421"/>
        <dbReference type="ChEBI" id="CHEBI:456216"/>
        <dbReference type="EC" id="2.7.11.1"/>
    </reaction>
</comment>
<feature type="region of interest" description="Disordered" evidence="14">
    <location>
        <begin position="406"/>
        <end position="452"/>
    </location>
</feature>
<dbReference type="InterPro" id="IPR011009">
    <property type="entry name" value="Kinase-like_dom_sf"/>
</dbReference>
<dbReference type="SUPFAM" id="SSF51556">
    <property type="entry name" value="Metallo-dependent hydrolases"/>
    <property type="match status" value="1"/>
</dbReference>
<evidence type="ECO:0000256" key="3">
    <source>
        <dbReference type="ARBA" id="ARBA00012513"/>
    </source>
</evidence>
<dbReference type="OrthoDB" id="1928777at2759"/>
<feature type="domain" description="Protein kinase" evidence="15">
    <location>
        <begin position="679"/>
        <end position="942"/>
    </location>
</feature>
<organism evidence="17 18">
    <name type="scientific">Penicillium chermesinum</name>
    <dbReference type="NCBI Taxonomy" id="63820"/>
    <lineage>
        <taxon>Eukaryota</taxon>
        <taxon>Fungi</taxon>
        <taxon>Dikarya</taxon>
        <taxon>Ascomycota</taxon>
        <taxon>Pezizomycotina</taxon>
        <taxon>Eurotiomycetes</taxon>
        <taxon>Eurotiomycetidae</taxon>
        <taxon>Eurotiales</taxon>
        <taxon>Aspergillaceae</taxon>
        <taxon>Penicillium</taxon>
    </lineage>
</organism>
<evidence type="ECO:0000256" key="14">
    <source>
        <dbReference type="SAM" id="MobiDB-lite"/>
    </source>
</evidence>
<dbReference type="SUPFAM" id="SSF56112">
    <property type="entry name" value="Protein kinase-like (PK-like)"/>
    <property type="match status" value="1"/>
</dbReference>
<dbReference type="SMART" id="SM00220">
    <property type="entry name" value="S_TKc"/>
    <property type="match status" value="1"/>
</dbReference>
<keyword evidence="10 13" id="KW-0067">ATP-binding</keyword>
<feature type="compositionally biased region" description="Basic and acidic residues" evidence="14">
    <location>
        <begin position="714"/>
        <end position="732"/>
    </location>
</feature>
<comment type="caution">
    <text evidence="17">The sequence shown here is derived from an EMBL/GenBank/DDBJ whole genome shotgun (WGS) entry which is preliminary data.</text>
</comment>
<evidence type="ECO:0000256" key="13">
    <source>
        <dbReference type="PROSITE-ProRule" id="PRU10141"/>
    </source>
</evidence>
<dbReference type="InterPro" id="IPR000719">
    <property type="entry name" value="Prot_kinase_dom"/>
</dbReference>
<evidence type="ECO:0000256" key="11">
    <source>
        <dbReference type="ARBA" id="ARBA00047899"/>
    </source>
</evidence>
<dbReference type="InterPro" id="IPR008271">
    <property type="entry name" value="Ser/Thr_kinase_AS"/>
</dbReference>
<dbReference type="GO" id="GO:0071944">
    <property type="term" value="C:cell periphery"/>
    <property type="evidence" value="ECO:0007669"/>
    <property type="project" value="UniProtKB-ARBA"/>
</dbReference>
<dbReference type="PROSITE" id="PS00108">
    <property type="entry name" value="PROTEIN_KINASE_ST"/>
    <property type="match status" value="1"/>
</dbReference>
<evidence type="ECO:0000256" key="2">
    <source>
        <dbReference type="ARBA" id="ARBA00010791"/>
    </source>
</evidence>
<dbReference type="Pfam" id="PF00069">
    <property type="entry name" value="Pkinase"/>
    <property type="match status" value="1"/>
</dbReference>
<comment type="similarity">
    <text evidence="2">Belongs to the protein kinase superfamily. CAMK Ser/Thr protein kinase family. NIM1 subfamily.</text>
</comment>
<dbReference type="InterPro" id="IPR028375">
    <property type="entry name" value="KA1/Ssp2_C"/>
</dbReference>
<keyword evidence="7" id="KW-0808">Transferase</keyword>
<feature type="compositionally biased region" description="Polar residues" evidence="14">
    <location>
        <begin position="1264"/>
        <end position="1273"/>
    </location>
</feature>
<gene>
    <name evidence="17" type="ORF">N7468_002170</name>
</gene>
<keyword evidence="5" id="KW-0723">Serine/threonine-protein kinase</keyword>
<dbReference type="GO" id="GO:0005737">
    <property type="term" value="C:cytoplasm"/>
    <property type="evidence" value="ECO:0007669"/>
    <property type="project" value="UniProtKB-SubCell"/>
</dbReference>
<dbReference type="Gene3D" id="1.10.510.10">
    <property type="entry name" value="Transferase(Phosphotransferase) domain 1"/>
    <property type="match status" value="1"/>
</dbReference>
<dbReference type="PROSITE" id="PS50011">
    <property type="entry name" value="PROTEIN_KINASE_DOM"/>
    <property type="match status" value="1"/>
</dbReference>
<dbReference type="GO" id="GO:0004674">
    <property type="term" value="F:protein serine/threonine kinase activity"/>
    <property type="evidence" value="ECO:0007669"/>
    <property type="project" value="UniProtKB-KW"/>
</dbReference>
<dbReference type="SUPFAM" id="SSF103243">
    <property type="entry name" value="KA1-like"/>
    <property type="match status" value="1"/>
</dbReference>
<evidence type="ECO:0000256" key="5">
    <source>
        <dbReference type="ARBA" id="ARBA00022527"/>
    </source>
</evidence>
<feature type="compositionally biased region" description="Low complexity" evidence="14">
    <location>
        <begin position="547"/>
        <end position="566"/>
    </location>
</feature>
<keyword evidence="9" id="KW-0418">Kinase</keyword>
<evidence type="ECO:0000256" key="6">
    <source>
        <dbReference type="ARBA" id="ARBA00022553"/>
    </source>
</evidence>
<keyword evidence="6" id="KW-0597">Phosphoprotein</keyword>
<accession>A0A9W9PJD5</accession>
<feature type="region of interest" description="Disordered" evidence="14">
    <location>
        <begin position="712"/>
        <end position="732"/>
    </location>
</feature>